<dbReference type="GO" id="GO:0003677">
    <property type="term" value="F:DNA binding"/>
    <property type="evidence" value="ECO:0007669"/>
    <property type="project" value="UniProtKB-KW"/>
</dbReference>
<dbReference type="PANTHER" id="PTHR35145:SF1">
    <property type="entry name" value="CYTOPLASMIC PROTEIN"/>
    <property type="match status" value="1"/>
</dbReference>
<dbReference type="Gene3D" id="3.90.1150.30">
    <property type="match status" value="1"/>
</dbReference>
<reference evidence="1 2" key="1">
    <citation type="submission" date="2018-11" db="EMBL/GenBank/DDBJ databases">
        <title>Genome sequencing of Paenibacillus sp. KCOM 3021 (= ChDC PVNT-B20).</title>
        <authorList>
            <person name="Kook J.-K."/>
            <person name="Park S.-N."/>
            <person name="Lim Y.K."/>
        </authorList>
    </citation>
    <scope>NUCLEOTIDE SEQUENCE [LARGE SCALE GENOMIC DNA]</scope>
    <source>
        <strain evidence="1 2">KCOM 3021</strain>
    </source>
</reference>
<dbReference type="AlphaFoldDB" id="A0A3P3U3M6"/>
<organism evidence="1 2">
    <name type="scientific">Paenibacillus oralis</name>
    <dbReference type="NCBI Taxonomy" id="2490856"/>
    <lineage>
        <taxon>Bacteria</taxon>
        <taxon>Bacillati</taxon>
        <taxon>Bacillota</taxon>
        <taxon>Bacilli</taxon>
        <taxon>Bacillales</taxon>
        <taxon>Paenibacillaceae</taxon>
        <taxon>Paenibacillus</taxon>
    </lineage>
</organism>
<keyword evidence="1" id="KW-0238">DNA-binding</keyword>
<keyword evidence="2" id="KW-1185">Reference proteome</keyword>
<dbReference type="PANTHER" id="PTHR35145">
    <property type="entry name" value="CYTOPLASMIC PROTEIN-RELATED"/>
    <property type="match status" value="1"/>
</dbReference>
<sequence length="128" mass="13961">MYNKLTAYCLSKKGAVQEYPFGPDPLVMKVGGKIFALISGTGNESAVQISLKCDPVIAANLREQHACVQPGYHLNKQHWNTVTADGSLPIDDLQAMIDHSYDLVLKGLTKAAREAVLMRIEGDRAGDF</sequence>
<protein>
    <submittedName>
        <fullName evidence="1">MmcQ/YjbR family DNA-binding protein</fullName>
    </submittedName>
</protein>
<evidence type="ECO:0000313" key="1">
    <source>
        <dbReference type="EMBL" id="RRJ64750.1"/>
    </source>
</evidence>
<dbReference type="InterPro" id="IPR007351">
    <property type="entry name" value="YjbR"/>
</dbReference>
<accession>A0A3P3U3M6</accession>
<proteinExistence type="predicted"/>
<dbReference type="SUPFAM" id="SSF142906">
    <property type="entry name" value="YjbR-like"/>
    <property type="match status" value="1"/>
</dbReference>
<dbReference type="OrthoDB" id="9789813at2"/>
<dbReference type="InterPro" id="IPR058532">
    <property type="entry name" value="YjbR/MT2646/Rv2570-like"/>
</dbReference>
<dbReference type="RefSeq" id="WP_128632552.1">
    <property type="nucleotide sequence ID" value="NZ_RRCN01000001.1"/>
</dbReference>
<dbReference type="Proteomes" id="UP000267017">
    <property type="component" value="Unassembled WGS sequence"/>
</dbReference>
<dbReference type="InterPro" id="IPR038056">
    <property type="entry name" value="YjbR-like_sf"/>
</dbReference>
<comment type="caution">
    <text evidence="1">The sequence shown here is derived from an EMBL/GenBank/DDBJ whole genome shotgun (WGS) entry which is preliminary data.</text>
</comment>
<gene>
    <name evidence="1" type="ORF">EHV15_18845</name>
</gene>
<dbReference type="Pfam" id="PF04237">
    <property type="entry name" value="YjbR"/>
    <property type="match status" value="1"/>
</dbReference>
<dbReference type="EMBL" id="RRCN01000001">
    <property type="protein sequence ID" value="RRJ64750.1"/>
    <property type="molecule type" value="Genomic_DNA"/>
</dbReference>
<name>A0A3P3U3M6_9BACL</name>
<evidence type="ECO:0000313" key="2">
    <source>
        <dbReference type="Proteomes" id="UP000267017"/>
    </source>
</evidence>